<evidence type="ECO:0000259" key="2">
    <source>
        <dbReference type="Pfam" id="PF13200"/>
    </source>
</evidence>
<gene>
    <name evidence="3" type="ORF">A2531_03820</name>
</gene>
<sequence>MNKRINFIGYFVIFVLFLMLGVLFFDFNVLSKEVDLSRKISTTTVDSVIGSIETKKTTPPKYVRGIYLTAYSANREDWIGRLAEKMKNGPINSVVIDIKDYTGYILYDSQLEQLKKLKTVKPIIKDIDKILKIFHDAGIYVIARQTVFQDPALARASSSTAIKTYNGNIWYDKSGLAWIDPQNRVVWDYNLAIAREAVDLGFDEINFDYMRYPSDGNIKVINYNLPEGKSKSSIMKDFFEFLSENLTKEVNISIDMFGLVLYNYTTGYDLGIGQRLVDAVDYFDFVCPMTYASHYPNGYIGLANPALYPEKVMNYDLNVSSSSVQNKRASIRPWLQAFNIGAVYDKARIDAETEATENASSTSGWLLWNARNYYEDHIFE</sequence>
<dbReference type="Pfam" id="PF13200">
    <property type="entry name" value="DUF4015"/>
    <property type="match status" value="1"/>
</dbReference>
<dbReference type="AlphaFoldDB" id="A0A1F5TPU7"/>
<feature type="transmembrane region" description="Helical" evidence="1">
    <location>
        <begin position="7"/>
        <end position="25"/>
    </location>
</feature>
<name>A0A1F5TPU7_9BACT</name>
<evidence type="ECO:0000313" key="3">
    <source>
        <dbReference type="EMBL" id="OGF40867.1"/>
    </source>
</evidence>
<organism evidence="3 4">
    <name type="scientific">Candidatus Falkowbacteria bacterium RIFOXYD2_FULL_34_120</name>
    <dbReference type="NCBI Taxonomy" id="1798007"/>
    <lineage>
        <taxon>Bacteria</taxon>
        <taxon>Candidatus Falkowiibacteriota</taxon>
    </lineage>
</organism>
<feature type="domain" description="DUF4015" evidence="2">
    <location>
        <begin position="65"/>
        <end position="374"/>
    </location>
</feature>
<dbReference type="Gene3D" id="3.20.20.80">
    <property type="entry name" value="Glycosidases"/>
    <property type="match status" value="1"/>
</dbReference>
<comment type="caution">
    <text evidence="3">The sequence shown here is derived from an EMBL/GenBank/DDBJ whole genome shotgun (WGS) entry which is preliminary data.</text>
</comment>
<reference evidence="3 4" key="1">
    <citation type="journal article" date="2016" name="Nat. Commun.">
        <title>Thousands of microbial genomes shed light on interconnected biogeochemical processes in an aquifer system.</title>
        <authorList>
            <person name="Anantharaman K."/>
            <person name="Brown C.T."/>
            <person name="Hug L.A."/>
            <person name="Sharon I."/>
            <person name="Castelle C.J."/>
            <person name="Probst A.J."/>
            <person name="Thomas B.C."/>
            <person name="Singh A."/>
            <person name="Wilkins M.J."/>
            <person name="Karaoz U."/>
            <person name="Brodie E.L."/>
            <person name="Williams K.H."/>
            <person name="Hubbard S.S."/>
            <person name="Banfield J.F."/>
        </authorList>
    </citation>
    <scope>NUCLEOTIDE SEQUENCE [LARGE SCALE GENOMIC DNA]</scope>
</reference>
<evidence type="ECO:0000256" key="1">
    <source>
        <dbReference type="SAM" id="Phobius"/>
    </source>
</evidence>
<accession>A0A1F5TPU7</accession>
<keyword evidence="1" id="KW-0472">Membrane</keyword>
<dbReference type="InterPro" id="IPR025275">
    <property type="entry name" value="DUF4015"/>
</dbReference>
<dbReference type="InterPro" id="IPR017853">
    <property type="entry name" value="GH"/>
</dbReference>
<keyword evidence="1" id="KW-1133">Transmembrane helix</keyword>
<keyword evidence="1" id="KW-0812">Transmembrane</keyword>
<dbReference type="Proteomes" id="UP000177579">
    <property type="component" value="Unassembled WGS sequence"/>
</dbReference>
<evidence type="ECO:0000313" key="4">
    <source>
        <dbReference type="Proteomes" id="UP000177579"/>
    </source>
</evidence>
<dbReference type="SUPFAM" id="SSF51445">
    <property type="entry name" value="(Trans)glycosidases"/>
    <property type="match status" value="1"/>
</dbReference>
<proteinExistence type="predicted"/>
<protein>
    <recommendedName>
        <fullName evidence="2">DUF4015 domain-containing protein</fullName>
    </recommendedName>
</protein>
<dbReference type="EMBL" id="MFGO01000018">
    <property type="protein sequence ID" value="OGF40867.1"/>
    <property type="molecule type" value="Genomic_DNA"/>
</dbReference>